<keyword evidence="2" id="KW-1185">Reference proteome</keyword>
<evidence type="ECO:0000313" key="2">
    <source>
        <dbReference type="Proteomes" id="UP001281761"/>
    </source>
</evidence>
<dbReference type="Proteomes" id="UP001281761">
    <property type="component" value="Unassembled WGS sequence"/>
</dbReference>
<gene>
    <name evidence="1" type="ORF">BLNAU_24860</name>
</gene>
<comment type="caution">
    <text evidence="1">The sequence shown here is derived from an EMBL/GenBank/DDBJ whole genome shotgun (WGS) entry which is preliminary data.</text>
</comment>
<evidence type="ECO:0000313" key="1">
    <source>
        <dbReference type="EMBL" id="KAK2940227.1"/>
    </source>
</evidence>
<protein>
    <submittedName>
        <fullName evidence="1">Uncharacterized protein</fullName>
    </submittedName>
</protein>
<organism evidence="1 2">
    <name type="scientific">Blattamonas nauphoetae</name>
    <dbReference type="NCBI Taxonomy" id="2049346"/>
    <lineage>
        <taxon>Eukaryota</taxon>
        <taxon>Metamonada</taxon>
        <taxon>Preaxostyla</taxon>
        <taxon>Oxymonadida</taxon>
        <taxon>Blattamonas</taxon>
    </lineage>
</organism>
<proteinExistence type="predicted"/>
<name>A0ABQ9WNB0_9EUKA</name>
<accession>A0ABQ9WNB0</accession>
<dbReference type="EMBL" id="JARBJD010000710">
    <property type="protein sequence ID" value="KAK2940227.1"/>
    <property type="molecule type" value="Genomic_DNA"/>
</dbReference>
<sequence length="105" mass="12190">MYPITQKSTFPPKSNYELLTAAILTCPLIAALADTYTTTIQIAEITQHLPLSYRQVDRAEISMTHRIFRFDLYHYSPKAKYLYLTLVFDLINTTLPLQVGFFCMY</sequence>
<reference evidence="1 2" key="1">
    <citation type="journal article" date="2022" name="bioRxiv">
        <title>Genomics of Preaxostyla Flagellates Illuminates Evolutionary Transitions and the Path Towards Mitochondrial Loss.</title>
        <authorList>
            <person name="Novak L.V.F."/>
            <person name="Treitli S.C."/>
            <person name="Pyrih J."/>
            <person name="Halakuc P."/>
            <person name="Pipaliya S.V."/>
            <person name="Vacek V."/>
            <person name="Brzon O."/>
            <person name="Soukal P."/>
            <person name="Eme L."/>
            <person name="Dacks J.B."/>
            <person name="Karnkowska A."/>
            <person name="Elias M."/>
            <person name="Hampl V."/>
        </authorList>
    </citation>
    <scope>NUCLEOTIDE SEQUENCE [LARGE SCALE GENOMIC DNA]</scope>
    <source>
        <strain evidence="1">NAU3</strain>
        <tissue evidence="1">Gut</tissue>
    </source>
</reference>